<evidence type="ECO:0000256" key="2">
    <source>
        <dbReference type="SAM" id="MobiDB-lite"/>
    </source>
</evidence>
<keyword evidence="1" id="KW-0862">Zinc</keyword>
<feature type="chain" id="PRO_5035457487" evidence="3">
    <location>
        <begin position="21"/>
        <end position="875"/>
    </location>
</feature>
<feature type="signal peptide" evidence="3">
    <location>
        <begin position="1"/>
        <end position="20"/>
    </location>
</feature>
<dbReference type="SUPFAM" id="SSF48452">
    <property type="entry name" value="TPR-like"/>
    <property type="match status" value="1"/>
</dbReference>
<comment type="caution">
    <text evidence="5">The sequence shown here is derived from an EMBL/GenBank/DDBJ whole genome shotgun (WGS) entry which is preliminary data.</text>
</comment>
<dbReference type="GO" id="GO:0008270">
    <property type="term" value="F:zinc ion binding"/>
    <property type="evidence" value="ECO:0007669"/>
    <property type="project" value="UniProtKB-KW"/>
</dbReference>
<evidence type="ECO:0000256" key="1">
    <source>
        <dbReference type="PROSITE-ProRule" id="PRU00175"/>
    </source>
</evidence>
<keyword evidence="3" id="KW-0732">Signal</keyword>
<dbReference type="EMBL" id="CM017879">
    <property type="protein sequence ID" value="KAG1359558.1"/>
    <property type="molecule type" value="Genomic_DNA"/>
</dbReference>
<evidence type="ECO:0000256" key="3">
    <source>
        <dbReference type="SAM" id="SignalP"/>
    </source>
</evidence>
<dbReference type="OrthoDB" id="552664at2759"/>
<organism evidence="5 6">
    <name type="scientific">Cocos nucifera</name>
    <name type="common">Coconut palm</name>
    <dbReference type="NCBI Taxonomy" id="13894"/>
    <lineage>
        <taxon>Eukaryota</taxon>
        <taxon>Viridiplantae</taxon>
        <taxon>Streptophyta</taxon>
        <taxon>Embryophyta</taxon>
        <taxon>Tracheophyta</taxon>
        <taxon>Spermatophyta</taxon>
        <taxon>Magnoliopsida</taxon>
        <taxon>Liliopsida</taxon>
        <taxon>Arecaceae</taxon>
        <taxon>Arecoideae</taxon>
        <taxon>Cocoseae</taxon>
        <taxon>Attaleinae</taxon>
        <taxon>Cocos</taxon>
    </lineage>
</organism>
<evidence type="ECO:0000313" key="5">
    <source>
        <dbReference type="EMBL" id="KAG1359558.1"/>
    </source>
</evidence>
<dbReference type="InterPro" id="IPR013083">
    <property type="entry name" value="Znf_RING/FYVE/PHD"/>
</dbReference>
<keyword evidence="6" id="KW-1185">Reference proteome</keyword>
<dbReference type="Proteomes" id="UP000797356">
    <property type="component" value="Chromosome 8"/>
</dbReference>
<protein>
    <submittedName>
        <fullName evidence="5">Putative E3 ubiquitin-protein ligase AIRP2</fullName>
    </submittedName>
</protein>
<dbReference type="GO" id="GO:0005737">
    <property type="term" value="C:cytoplasm"/>
    <property type="evidence" value="ECO:0007669"/>
    <property type="project" value="UniProtKB-ARBA"/>
</dbReference>
<evidence type="ECO:0000313" key="6">
    <source>
        <dbReference type="Proteomes" id="UP000797356"/>
    </source>
</evidence>
<dbReference type="SUPFAM" id="SSF57850">
    <property type="entry name" value="RING/U-box"/>
    <property type="match status" value="1"/>
</dbReference>
<dbReference type="Pfam" id="PF13920">
    <property type="entry name" value="zf-C3HC4_3"/>
    <property type="match status" value="1"/>
</dbReference>
<dbReference type="PANTHER" id="PTHR36888:SF2">
    <property type="entry name" value="TETRATRICOPEPTIDE REPEAT (TPR)-LIKE SUPERFAMILY PROTEIN"/>
    <property type="match status" value="1"/>
</dbReference>
<feature type="domain" description="RING-type" evidence="4">
    <location>
        <begin position="779"/>
        <end position="817"/>
    </location>
</feature>
<dbReference type="AlphaFoldDB" id="A0A8K0IIG4"/>
<name>A0A8K0IIG4_COCNU</name>
<dbReference type="InterPro" id="IPR001841">
    <property type="entry name" value="Znf_RING"/>
</dbReference>
<dbReference type="Gene3D" id="1.25.40.10">
    <property type="entry name" value="Tetratricopeptide repeat domain"/>
    <property type="match status" value="1"/>
</dbReference>
<keyword evidence="1" id="KW-0479">Metal-binding</keyword>
<reference evidence="5" key="1">
    <citation type="journal article" date="2017" name="Gigascience">
        <title>The genome draft of coconut (Cocos nucifera).</title>
        <authorList>
            <person name="Xiao Y."/>
            <person name="Xu P."/>
            <person name="Fan H."/>
            <person name="Baudouin L."/>
            <person name="Xia W."/>
            <person name="Bocs S."/>
            <person name="Xu J."/>
            <person name="Li Q."/>
            <person name="Guo A."/>
            <person name="Zhou L."/>
            <person name="Li J."/>
            <person name="Wu Y."/>
            <person name="Ma Z."/>
            <person name="Armero A."/>
            <person name="Issali A.E."/>
            <person name="Liu N."/>
            <person name="Peng M."/>
            <person name="Yang Y."/>
        </authorList>
    </citation>
    <scope>NUCLEOTIDE SEQUENCE</scope>
    <source>
        <tissue evidence="5">Spear leaf of Hainan Tall coconut</tissue>
    </source>
</reference>
<gene>
    <name evidence="5" type="ORF">COCNU_08G010040</name>
</gene>
<evidence type="ECO:0000259" key="4">
    <source>
        <dbReference type="PROSITE" id="PS50089"/>
    </source>
</evidence>
<dbReference type="PROSITE" id="PS50089">
    <property type="entry name" value="ZF_RING_2"/>
    <property type="match status" value="1"/>
</dbReference>
<accession>A0A8K0IIG4</accession>
<proteinExistence type="predicted"/>
<dbReference type="SMART" id="SM00184">
    <property type="entry name" value="RING"/>
    <property type="match status" value="1"/>
</dbReference>
<sequence length="875" mass="97885">MAVLPVSVAVFVVGFSAGVAQSIRANGSIRNAGRSGVDFRVSDEKMRDLGAVFDELEVKISDLEGGIGSNQLERSKIQNFLDNIEHIRATIGHGQKTVEALSAGDVLDGHVAFDQEGGRKLNQRSIRKRKELGSIALDLVQYFGSLFQENIIGMRSPKGKDSTTIKGELKEQVAPPVEDNTIPNAMRASQINEKGSNTLPSKSPDNGKVEGSEVLFGSTEGNGEEKARNVKTVTDHSGAIQIGKKPSHSRDGRYNNHILSYDEGLDSLNASVHFTSEQGSYQKMIFNHNYGRVMQNDMQNSADNYTSHATTKSMDFFTESKTSSLLEQTFEIHDKLYPNALGSNINKVKVEQTGPHGSKEADVKFEDQSVQQSVHRNGMEEGNMLSSSMHSSDDEFNQNVKEASELLKQARKCMMNGADEARADAILYKTARLLSTAVALKPMSLLAVGQLGNAYLLHGELKLKISRELRILLSRSDTILSGKGRSFWFKKLDTRILSRENVASALTDVCEECEELLVDAGRNYRMALSIDGNDVRTLYNWGLALSFRAQLIADIGPDAALDADKVYMAAIDKFNAMMSRSNAYAPNALYRWGMALQNRSHLRPHNSKERMKLLQQAKSLFEDVLRVESDNKPIGPIPSDSYYCSHLELPSGSSNSCLATFLSSIGIYGCWMKNTVVINSDTQMQVRNQQVLHCKSSVLDAHPYQVYVDGTTTMSTHERKASIREFYAVIFPSLMQLHKGITDMEDKKQKAVCMEKYRRRDEDDRRRFSEIDVEREEECGICMETNSKVVLPNCSHAMCMKCFREWRLRSQSCPFCRDSLKRVNSGDLWVFTDGRDIVDIATMSRENMRRLFMYIDKLPLVIPDSVLDAYDSHVK</sequence>
<reference evidence="5" key="2">
    <citation type="submission" date="2019-07" db="EMBL/GenBank/DDBJ databases">
        <authorList>
            <person name="Yang Y."/>
            <person name="Bocs S."/>
            <person name="Baudouin L."/>
        </authorList>
    </citation>
    <scope>NUCLEOTIDE SEQUENCE</scope>
    <source>
        <tissue evidence="5">Spear leaf of Hainan Tall coconut</tissue>
    </source>
</reference>
<dbReference type="InterPro" id="IPR011990">
    <property type="entry name" value="TPR-like_helical_dom_sf"/>
</dbReference>
<feature type="region of interest" description="Disordered" evidence="2">
    <location>
        <begin position="217"/>
        <end position="254"/>
    </location>
</feature>
<dbReference type="FunFam" id="3.30.40.10:FF:000660">
    <property type="entry name" value="RING/U-box superfamily protein"/>
    <property type="match status" value="1"/>
</dbReference>
<dbReference type="PANTHER" id="PTHR36888">
    <property type="entry name" value="TETRATRICOPEPTIDE-LIKE HELICAL DOMAIN-CONTAINING PROTEIN-RELATED"/>
    <property type="match status" value="1"/>
</dbReference>
<dbReference type="Gene3D" id="3.30.40.10">
    <property type="entry name" value="Zinc/RING finger domain, C3HC4 (zinc finger)"/>
    <property type="match status" value="1"/>
</dbReference>
<keyword evidence="1" id="KW-0863">Zinc-finger</keyword>